<evidence type="ECO:0000259" key="1">
    <source>
        <dbReference type="Pfam" id="PF14832"/>
    </source>
</evidence>
<dbReference type="EMBL" id="JACSGR010000005">
    <property type="protein sequence ID" value="MBH5329587.1"/>
    <property type="molecule type" value="Genomic_DNA"/>
</dbReference>
<feature type="domain" description="Tautomerase cis-CaaD-like" evidence="1">
    <location>
        <begin position="1"/>
        <end position="135"/>
    </location>
</feature>
<evidence type="ECO:0000313" key="3">
    <source>
        <dbReference type="Proteomes" id="UP000768471"/>
    </source>
</evidence>
<organism evidence="2 3">
    <name type="scientific">Eikenella glucosivorans</name>
    <dbReference type="NCBI Taxonomy" id="2766967"/>
    <lineage>
        <taxon>Bacteria</taxon>
        <taxon>Pseudomonadati</taxon>
        <taxon>Pseudomonadota</taxon>
        <taxon>Betaproteobacteria</taxon>
        <taxon>Neisseriales</taxon>
        <taxon>Neisseriaceae</taxon>
        <taxon>Eikenella</taxon>
    </lineage>
</organism>
<name>A0ABS0NBB3_9NEIS</name>
<sequence length="139" mass="16352">MPMWKIYHPENAFSDQDKAEMATKITDLYAGFLPRFYVNVLFHPLNDKQLYIGGEPTTDFVRVTINHIARSIKDAETQQKFLAACSRILKPYIEDRNYRWELHIGETPIELWTVNGFKPPMPNTEGEKKWREENRASAY</sequence>
<keyword evidence="3" id="KW-1185">Reference proteome</keyword>
<accession>A0ABS0NBB3</accession>
<dbReference type="Pfam" id="PF14832">
    <property type="entry name" value="Tautomerase_3"/>
    <property type="match status" value="1"/>
</dbReference>
<proteinExistence type="predicted"/>
<gene>
    <name evidence="2" type="ORF">H9Q10_07895</name>
</gene>
<dbReference type="Gene3D" id="3.30.429.10">
    <property type="entry name" value="Macrophage Migration Inhibitory Factor"/>
    <property type="match status" value="1"/>
</dbReference>
<dbReference type="Proteomes" id="UP000768471">
    <property type="component" value="Unassembled WGS sequence"/>
</dbReference>
<evidence type="ECO:0000313" key="2">
    <source>
        <dbReference type="EMBL" id="MBH5329587.1"/>
    </source>
</evidence>
<comment type="caution">
    <text evidence="2">The sequence shown here is derived from an EMBL/GenBank/DDBJ whole genome shotgun (WGS) entry which is preliminary data.</text>
</comment>
<dbReference type="RefSeq" id="WP_238480172.1">
    <property type="nucleotide sequence ID" value="NZ_JACSGR010000005.1"/>
</dbReference>
<dbReference type="InterPro" id="IPR028116">
    <property type="entry name" value="Cis-CaaD-like"/>
</dbReference>
<protein>
    <submittedName>
        <fullName evidence="2">Tautomerase family protein</fullName>
    </submittedName>
</protein>
<dbReference type="InterPro" id="IPR014347">
    <property type="entry name" value="Tautomerase/MIF_sf"/>
</dbReference>
<reference evidence="2 3" key="1">
    <citation type="submission" date="2020-09" db="EMBL/GenBank/DDBJ databases">
        <title>Eikenella S3660 sp. nov., isolated from a throat swab.</title>
        <authorList>
            <person name="Buhl M."/>
        </authorList>
    </citation>
    <scope>NUCLEOTIDE SEQUENCE [LARGE SCALE GENOMIC DNA]</scope>
    <source>
        <strain evidence="2 3">S3360</strain>
    </source>
</reference>
<dbReference type="SUPFAM" id="SSF55331">
    <property type="entry name" value="Tautomerase/MIF"/>
    <property type="match status" value="1"/>
</dbReference>